<feature type="region of interest" description="Disordered" evidence="9">
    <location>
        <begin position="1"/>
        <end position="39"/>
    </location>
</feature>
<proteinExistence type="inferred from homology"/>
<sequence length="826" mass="92991">MEASKDPAKGAAISEQPATDLESENSGQDPAEWLHKPDRGELTELTPVEAFKWSVEGDQSPFPEVAACVSNKDDPTTACSTVRAWILMTIFVMLFSGVNQFFGLRYVSFISDMAQQSLTFQPSLTIGYVVAQILVFPIGRAWEKLPRWRVPLGPLTFDVNPGKFTIKEHAFIVICVNISATTAYAQGALVAIVSPVYWDRDLGAGFSFLYLLTTQMIGFGLTGLARRWIVYPAALVWPTSLSSTVLFRALHEPESKFPANGWTITRYRFFAYITAFAFVLFWFPDYIWTSLSTFAFVTWIAPNNQKVNTIFGMNSGLGLIPISIDWTQINYAGYPLMTPFYITCNAFAVVVFFYLFLSPILYYSNVWYSAYLPLLSSGTFDNTGSSYNITRVIDPATKGFSLARYKEYSPMYISMSYSLTYGLSFAAVTAIVVHTYLYNGTEIWARFKNAQHGGEDVHRRLMRSYKEVPDWWYGLLTVVVLGLGILTTKYWDTELPVWGFIVVCFGLAVLLIVPEGILQGTTNQRVFLNIITEMIAGYAWPGKPIANLMVKCYGYNAVKHGMDFAQDLKLGQYMKIPPRVLFFGQIYASILATATQTGVLRWMLGHIEGLCETTNKQRFTCNGAKVMYNASLIWGTIGPQRMFQSGQVYNGLVYFFLIGPIVTVIVYFIYRRYPNSWVRYINVPIFFNAAGNIPPANTSKLTSLALRPKANVTAQYSLWFIFGFFFNYLIRRRAFDWWKRYNCKRASDPCLFIGMLADLSALDLLQAAMDTGTAVATIVIFFALGYHAITFNWWGNTVGSNTMDANSTPWLTVAKGDHFGKGPGEF</sequence>
<evidence type="ECO:0000256" key="7">
    <source>
        <dbReference type="ARBA" id="ARBA00022989"/>
    </source>
</evidence>
<keyword evidence="4 10" id="KW-0812">Transmembrane</keyword>
<dbReference type="Pfam" id="PF03169">
    <property type="entry name" value="OPT"/>
    <property type="match status" value="1"/>
</dbReference>
<feature type="transmembrane region" description="Helical" evidence="10">
    <location>
        <begin position="471"/>
        <end position="491"/>
    </location>
</feature>
<feature type="transmembrane region" description="Helical" evidence="10">
    <location>
        <begin position="122"/>
        <end position="142"/>
    </location>
</feature>
<evidence type="ECO:0000256" key="10">
    <source>
        <dbReference type="SAM" id="Phobius"/>
    </source>
</evidence>
<reference evidence="11" key="1">
    <citation type="submission" date="2021-07" db="EMBL/GenBank/DDBJ databases">
        <authorList>
            <person name="Branca A.L. A."/>
        </authorList>
    </citation>
    <scope>NUCLEOTIDE SEQUENCE</scope>
</reference>
<evidence type="ECO:0000256" key="5">
    <source>
        <dbReference type="ARBA" id="ARBA00022856"/>
    </source>
</evidence>
<dbReference type="PANTHER" id="PTHR22601">
    <property type="entry name" value="ISP4 LIKE PROTEIN"/>
    <property type="match status" value="1"/>
</dbReference>
<accession>A0A9W4JYC1</accession>
<feature type="transmembrane region" description="Helical" evidence="10">
    <location>
        <begin position="269"/>
        <end position="288"/>
    </location>
</feature>
<organism evidence="11 12">
    <name type="scientific">Penicillium salamii</name>
    <dbReference type="NCBI Taxonomy" id="1612424"/>
    <lineage>
        <taxon>Eukaryota</taxon>
        <taxon>Fungi</taxon>
        <taxon>Dikarya</taxon>
        <taxon>Ascomycota</taxon>
        <taxon>Pezizomycotina</taxon>
        <taxon>Eurotiomycetes</taxon>
        <taxon>Eurotiomycetidae</taxon>
        <taxon>Eurotiales</taxon>
        <taxon>Aspergillaceae</taxon>
        <taxon>Penicillium</taxon>
    </lineage>
</organism>
<dbReference type="GO" id="GO:0015031">
    <property type="term" value="P:protein transport"/>
    <property type="evidence" value="ECO:0007669"/>
    <property type="project" value="UniProtKB-KW"/>
</dbReference>
<dbReference type="GO" id="GO:0016020">
    <property type="term" value="C:membrane"/>
    <property type="evidence" value="ECO:0007669"/>
    <property type="project" value="UniProtKB-SubCell"/>
</dbReference>
<name>A0A9W4JYC1_9EURO</name>
<keyword evidence="8 10" id="KW-0472">Membrane</keyword>
<keyword evidence="12" id="KW-1185">Reference proteome</keyword>
<feature type="transmembrane region" description="Helical" evidence="10">
    <location>
        <begin position="774"/>
        <end position="794"/>
    </location>
</feature>
<feature type="transmembrane region" description="Helical" evidence="10">
    <location>
        <begin position="497"/>
        <end position="518"/>
    </location>
</feature>
<evidence type="ECO:0000256" key="4">
    <source>
        <dbReference type="ARBA" id="ARBA00022692"/>
    </source>
</evidence>
<feature type="transmembrane region" description="Helical" evidence="10">
    <location>
        <begin position="170"/>
        <end position="198"/>
    </location>
</feature>
<dbReference type="EMBL" id="CAJVPG010000444">
    <property type="protein sequence ID" value="CAG8421532.1"/>
    <property type="molecule type" value="Genomic_DNA"/>
</dbReference>
<evidence type="ECO:0000256" key="1">
    <source>
        <dbReference type="ARBA" id="ARBA00004141"/>
    </source>
</evidence>
<dbReference type="InterPro" id="IPR004648">
    <property type="entry name" value="Oligpept_transpt"/>
</dbReference>
<evidence type="ECO:0000313" key="12">
    <source>
        <dbReference type="Proteomes" id="UP001152649"/>
    </source>
</evidence>
<evidence type="ECO:0000256" key="9">
    <source>
        <dbReference type="SAM" id="MobiDB-lite"/>
    </source>
</evidence>
<keyword evidence="5" id="KW-0571">Peptide transport</keyword>
<keyword evidence="3" id="KW-0813">Transport</keyword>
<dbReference type="OrthoDB" id="9986677at2759"/>
<evidence type="ECO:0000256" key="6">
    <source>
        <dbReference type="ARBA" id="ARBA00022927"/>
    </source>
</evidence>
<evidence type="ECO:0000256" key="2">
    <source>
        <dbReference type="ARBA" id="ARBA00008807"/>
    </source>
</evidence>
<feature type="transmembrane region" description="Helical" evidence="10">
    <location>
        <begin position="651"/>
        <end position="670"/>
    </location>
</feature>
<feature type="transmembrane region" description="Helical" evidence="10">
    <location>
        <begin position="713"/>
        <end position="730"/>
    </location>
</feature>
<feature type="transmembrane region" description="Helical" evidence="10">
    <location>
        <begin position="750"/>
        <end position="768"/>
    </location>
</feature>
<feature type="transmembrane region" description="Helical" evidence="10">
    <location>
        <begin position="340"/>
        <end position="363"/>
    </location>
</feature>
<gene>
    <name evidence="11" type="ORF">PSALAMII_LOCUS9922</name>
</gene>
<evidence type="ECO:0000256" key="3">
    <source>
        <dbReference type="ARBA" id="ARBA00022448"/>
    </source>
</evidence>
<protein>
    <submittedName>
        <fullName evidence="11">Uncharacterized protein</fullName>
    </submittedName>
</protein>
<dbReference type="InterPro" id="IPR004813">
    <property type="entry name" value="OPT"/>
</dbReference>
<dbReference type="NCBIfam" id="TIGR00727">
    <property type="entry name" value="ISP4_OPT"/>
    <property type="match status" value="1"/>
</dbReference>
<evidence type="ECO:0000256" key="8">
    <source>
        <dbReference type="ARBA" id="ARBA00023136"/>
    </source>
</evidence>
<feature type="transmembrane region" description="Helical" evidence="10">
    <location>
        <begin position="82"/>
        <end position="102"/>
    </location>
</feature>
<comment type="caution">
    <text evidence="11">The sequence shown here is derived from an EMBL/GenBank/DDBJ whole genome shotgun (WGS) entry which is preliminary data.</text>
</comment>
<keyword evidence="7 10" id="KW-1133">Transmembrane helix</keyword>
<dbReference type="NCBIfam" id="TIGR00728">
    <property type="entry name" value="OPT_sfam"/>
    <property type="match status" value="1"/>
</dbReference>
<dbReference type="Proteomes" id="UP001152649">
    <property type="component" value="Unassembled WGS sequence"/>
</dbReference>
<keyword evidence="6" id="KW-0653">Protein transport</keyword>
<comment type="subcellular location">
    <subcellularLocation>
        <location evidence="1">Membrane</location>
        <topology evidence="1">Multi-pass membrane protein</topology>
    </subcellularLocation>
</comment>
<dbReference type="GO" id="GO:0035673">
    <property type="term" value="F:oligopeptide transmembrane transporter activity"/>
    <property type="evidence" value="ECO:0007669"/>
    <property type="project" value="InterPro"/>
</dbReference>
<feature type="transmembrane region" description="Helical" evidence="10">
    <location>
        <begin position="419"/>
        <end position="438"/>
    </location>
</feature>
<comment type="similarity">
    <text evidence="2">Belongs to the oligopeptide OPT transporter family.</text>
</comment>
<feature type="transmembrane region" description="Helical" evidence="10">
    <location>
        <begin position="204"/>
        <end position="221"/>
    </location>
</feature>
<evidence type="ECO:0000313" key="11">
    <source>
        <dbReference type="EMBL" id="CAG8421532.1"/>
    </source>
</evidence>
<dbReference type="AlphaFoldDB" id="A0A9W4JYC1"/>